<comment type="caution">
    <text evidence="11">The sequence shown here is derived from an EMBL/GenBank/DDBJ whole genome shotgun (WGS) entry which is preliminary data.</text>
</comment>
<feature type="domain" description="RCK N-terminal" evidence="9">
    <location>
        <begin position="412"/>
        <end position="529"/>
    </location>
</feature>
<keyword evidence="3" id="KW-0813">Transport</keyword>
<dbReference type="Gene3D" id="1.20.1530.20">
    <property type="match status" value="1"/>
</dbReference>
<evidence type="ECO:0000256" key="1">
    <source>
        <dbReference type="ARBA" id="ARBA00004141"/>
    </source>
</evidence>
<dbReference type="Gene3D" id="3.30.70.1450">
    <property type="entry name" value="Regulator of K+ conductance, C-terminal domain"/>
    <property type="match status" value="1"/>
</dbReference>
<dbReference type="STRING" id="153721.MYP_3530"/>
<comment type="subcellular location">
    <subcellularLocation>
        <location evidence="1">Membrane</location>
        <topology evidence="1">Multi-pass membrane protein</topology>
    </subcellularLocation>
</comment>
<keyword evidence="4" id="KW-0633">Potassium transport</keyword>
<feature type="transmembrane region" description="Helical" evidence="8">
    <location>
        <begin position="115"/>
        <end position="134"/>
    </location>
</feature>
<organism evidence="11 12">
    <name type="scientific">Sporocytophaga myxococcoides</name>
    <dbReference type="NCBI Taxonomy" id="153721"/>
    <lineage>
        <taxon>Bacteria</taxon>
        <taxon>Pseudomonadati</taxon>
        <taxon>Bacteroidota</taxon>
        <taxon>Cytophagia</taxon>
        <taxon>Cytophagales</taxon>
        <taxon>Cytophagaceae</taxon>
        <taxon>Sporocytophaga</taxon>
    </lineage>
</organism>
<keyword evidence="6 8" id="KW-1133">Transmembrane helix</keyword>
<dbReference type="SUPFAM" id="SSF116726">
    <property type="entry name" value="TrkA C-terminal domain-like"/>
    <property type="match status" value="1"/>
</dbReference>
<feature type="transmembrane region" description="Helical" evidence="8">
    <location>
        <begin position="6"/>
        <end position="22"/>
    </location>
</feature>
<evidence type="ECO:0000256" key="7">
    <source>
        <dbReference type="ARBA" id="ARBA00023136"/>
    </source>
</evidence>
<dbReference type="eggNOG" id="COG0475">
    <property type="taxonomic scope" value="Bacteria"/>
</dbReference>
<protein>
    <submittedName>
        <fullName evidence="11">Potassium transporter KefB</fullName>
    </submittedName>
</protein>
<dbReference type="Gene3D" id="3.40.50.720">
    <property type="entry name" value="NAD(P)-binding Rossmann-like Domain"/>
    <property type="match status" value="1"/>
</dbReference>
<evidence type="ECO:0000256" key="4">
    <source>
        <dbReference type="ARBA" id="ARBA00022538"/>
    </source>
</evidence>
<dbReference type="Proteomes" id="UP000030185">
    <property type="component" value="Unassembled WGS sequence"/>
</dbReference>
<dbReference type="eggNOG" id="COG1226">
    <property type="taxonomic scope" value="Bacteria"/>
</dbReference>
<dbReference type="InterPro" id="IPR038770">
    <property type="entry name" value="Na+/solute_symporter_sf"/>
</dbReference>
<dbReference type="GO" id="GO:1902600">
    <property type="term" value="P:proton transmembrane transport"/>
    <property type="evidence" value="ECO:0007669"/>
    <property type="project" value="InterPro"/>
</dbReference>
<keyword evidence="4" id="KW-0406">Ion transport</keyword>
<feature type="transmembrane region" description="Helical" evidence="8">
    <location>
        <begin position="85"/>
        <end position="109"/>
    </location>
</feature>
<keyword evidence="7 8" id="KW-0472">Membrane</keyword>
<evidence type="ECO:0000256" key="5">
    <source>
        <dbReference type="ARBA" id="ARBA00022692"/>
    </source>
</evidence>
<dbReference type="Pfam" id="PF02254">
    <property type="entry name" value="TrkA_N"/>
    <property type="match status" value="1"/>
</dbReference>
<accession>A0A098LH46</accession>
<keyword evidence="4" id="KW-0630">Potassium</keyword>
<dbReference type="GO" id="GO:0015297">
    <property type="term" value="F:antiporter activity"/>
    <property type="evidence" value="ECO:0007669"/>
    <property type="project" value="InterPro"/>
</dbReference>
<feature type="transmembrane region" description="Helical" evidence="8">
    <location>
        <begin position="269"/>
        <end position="286"/>
    </location>
</feature>
<name>A0A098LH46_9BACT</name>
<dbReference type="EMBL" id="BBLT01000007">
    <property type="protein sequence ID" value="GAL86301.1"/>
    <property type="molecule type" value="Genomic_DNA"/>
</dbReference>
<evidence type="ECO:0000256" key="3">
    <source>
        <dbReference type="ARBA" id="ARBA00022448"/>
    </source>
</evidence>
<gene>
    <name evidence="11" type="ORF">MYP_3530</name>
</gene>
<evidence type="ECO:0000313" key="12">
    <source>
        <dbReference type="Proteomes" id="UP000030185"/>
    </source>
</evidence>
<keyword evidence="5 8" id="KW-0812">Transmembrane</keyword>
<feature type="transmembrane region" description="Helical" evidence="8">
    <location>
        <begin position="174"/>
        <end position="195"/>
    </location>
</feature>
<feature type="transmembrane region" description="Helical" evidence="8">
    <location>
        <begin position="56"/>
        <end position="73"/>
    </location>
</feature>
<dbReference type="SUPFAM" id="SSF51735">
    <property type="entry name" value="NAD(P)-binding Rossmann-fold domains"/>
    <property type="match status" value="1"/>
</dbReference>
<comment type="similarity">
    <text evidence="2">Belongs to the monovalent cation:proton antiporter 2 (CPA2) transporter (TC 2.A.37) family.</text>
</comment>
<evidence type="ECO:0000259" key="10">
    <source>
        <dbReference type="PROSITE" id="PS51202"/>
    </source>
</evidence>
<feature type="transmembrane region" description="Helical" evidence="8">
    <location>
        <begin position="216"/>
        <end position="233"/>
    </location>
</feature>
<dbReference type="InterPro" id="IPR006153">
    <property type="entry name" value="Cation/H_exchanger_TM"/>
</dbReference>
<feature type="transmembrane region" description="Helical" evidence="8">
    <location>
        <begin position="292"/>
        <end position="311"/>
    </location>
</feature>
<evidence type="ECO:0000259" key="9">
    <source>
        <dbReference type="PROSITE" id="PS51201"/>
    </source>
</evidence>
<dbReference type="InterPro" id="IPR036291">
    <property type="entry name" value="NAD(P)-bd_dom_sf"/>
</dbReference>
<dbReference type="GO" id="GO:0008324">
    <property type="term" value="F:monoatomic cation transmembrane transporter activity"/>
    <property type="evidence" value="ECO:0007669"/>
    <property type="project" value="InterPro"/>
</dbReference>
<dbReference type="GO" id="GO:0016020">
    <property type="term" value="C:membrane"/>
    <property type="evidence" value="ECO:0007669"/>
    <property type="project" value="UniProtKB-SubCell"/>
</dbReference>
<dbReference type="InterPro" id="IPR006037">
    <property type="entry name" value="RCK_C"/>
</dbReference>
<evidence type="ECO:0000256" key="2">
    <source>
        <dbReference type="ARBA" id="ARBA00005551"/>
    </source>
</evidence>
<proteinExistence type="inferred from homology"/>
<keyword evidence="12" id="KW-1185">Reference proteome</keyword>
<dbReference type="RefSeq" id="WP_045465959.1">
    <property type="nucleotide sequence ID" value="NZ_BBLT01000007.1"/>
</dbReference>
<dbReference type="Pfam" id="PF00999">
    <property type="entry name" value="Na_H_Exchanger"/>
    <property type="match status" value="1"/>
</dbReference>
<dbReference type="OrthoDB" id="9781411at2"/>
<dbReference type="Pfam" id="PF02080">
    <property type="entry name" value="TrkA_C"/>
    <property type="match status" value="1"/>
</dbReference>
<dbReference type="AlphaFoldDB" id="A0A098LH46"/>
<dbReference type="PROSITE" id="PS51202">
    <property type="entry name" value="RCK_C"/>
    <property type="match status" value="1"/>
</dbReference>
<evidence type="ECO:0000313" key="11">
    <source>
        <dbReference type="EMBL" id="GAL86301.1"/>
    </source>
</evidence>
<feature type="transmembrane region" description="Helical" evidence="8">
    <location>
        <begin position="29"/>
        <end position="50"/>
    </location>
</feature>
<dbReference type="PANTHER" id="PTHR42751">
    <property type="entry name" value="SODIUM/HYDROGEN EXCHANGER FAMILY/TRKA DOMAIN PROTEIN"/>
    <property type="match status" value="1"/>
</dbReference>
<sequence length="661" mass="73013">MTPLFQDIVVILGIAVIVTLLFEKLKFPTIIGFLLTGTIAGPHGLSLVTASHEVELLAEIGVILLLFIIGIEFSLGDLAKIKKSVLWGGASQVFLTIAAVVAILTSLYWGTGHAIFAGCLLALSSTAIVLKLLQEKGEVNSPHGKTILGILIFQDIIVVPMMLSVPFLSGKQPITFFPFVLLTLKVALIIIFVFVAARYIVPNLLYQIAKTKNKELFILSIVVICFSVAWLTSSIGLSLALGAFMAGLIISESEYSHQALGNILPFREIFASFFFVSVGMLLNVGFVIGHSFYILLLTFTVIILKFIISAFSGRLLRMPIRSSILVGLGLAQVGEFAFILSKTGVSNGLLDGEYYQYFLAISILTMSISPFIIKSGNEISLWVQRFILPSNISDRYTGMKEYLSKKKIDHFEDHLIIIGYGLNGRNVAKAAKAASIPYVILELNADTVKREKLKGENIIFGDAVHAPVLEHLNIHKARVAVIAVSDPVATNQIVVNIRNVSKNIHLIVRTRFIQDTELLFSLGANEVIPEEFETSIEIFTRVLTSYLVPRQEIEEFIQEIREDNYEMLRLLPGSTTRKNLSLAIPDIEIAALSVQNEAFEVVNKKIADSGIRKKFGITIIAIKRKNQLITSIGPDECILVNDTIYLLGKPEDIYRFSKKLK</sequence>
<dbReference type="PROSITE" id="PS51201">
    <property type="entry name" value="RCK_N"/>
    <property type="match status" value="1"/>
</dbReference>
<evidence type="ECO:0000256" key="6">
    <source>
        <dbReference type="ARBA" id="ARBA00022989"/>
    </source>
</evidence>
<dbReference type="PANTHER" id="PTHR42751:SF3">
    <property type="entry name" value="SODIUM_GLUTAMATE SYMPORTER"/>
    <property type="match status" value="1"/>
</dbReference>
<reference evidence="11 12" key="1">
    <citation type="submission" date="2014-09" db="EMBL/GenBank/DDBJ databases">
        <title>Sporocytophaga myxococcoides PG-01 genome sequencing.</title>
        <authorList>
            <person name="Liu L."/>
            <person name="Gao P.J."/>
            <person name="Chen G.J."/>
            <person name="Wang L.S."/>
        </authorList>
    </citation>
    <scope>NUCLEOTIDE SEQUENCE [LARGE SCALE GENOMIC DNA]</scope>
    <source>
        <strain evidence="11 12">PG-01</strain>
    </source>
</reference>
<feature type="domain" description="RCK C-terminal" evidence="10">
    <location>
        <begin position="577"/>
        <end position="661"/>
    </location>
</feature>
<dbReference type="InterPro" id="IPR003148">
    <property type="entry name" value="RCK_N"/>
</dbReference>
<feature type="transmembrane region" description="Helical" evidence="8">
    <location>
        <begin position="146"/>
        <end position="168"/>
    </location>
</feature>
<evidence type="ECO:0000256" key="8">
    <source>
        <dbReference type="SAM" id="Phobius"/>
    </source>
</evidence>
<dbReference type="InterPro" id="IPR036721">
    <property type="entry name" value="RCK_C_sf"/>
</dbReference>
<dbReference type="GO" id="GO:0006813">
    <property type="term" value="P:potassium ion transport"/>
    <property type="evidence" value="ECO:0007669"/>
    <property type="project" value="UniProtKB-KW"/>
</dbReference>